<dbReference type="Gene3D" id="3.40.50.150">
    <property type="entry name" value="Vaccinia Virus protein VP39"/>
    <property type="match status" value="1"/>
</dbReference>
<dbReference type="RefSeq" id="WP_367982936.1">
    <property type="nucleotide sequence ID" value="NZ_JBAKFF010000001.1"/>
</dbReference>
<dbReference type="InterPro" id="IPR029063">
    <property type="entry name" value="SAM-dependent_MTases_sf"/>
</dbReference>
<evidence type="ECO:0000259" key="1">
    <source>
        <dbReference type="Pfam" id="PF13649"/>
    </source>
</evidence>
<dbReference type="SUPFAM" id="SSF53335">
    <property type="entry name" value="S-adenosyl-L-methionine-dependent methyltransferases"/>
    <property type="match status" value="1"/>
</dbReference>
<evidence type="ECO:0000313" key="3">
    <source>
        <dbReference type="Proteomes" id="UP001556637"/>
    </source>
</evidence>
<dbReference type="InterPro" id="IPR041698">
    <property type="entry name" value="Methyltransf_25"/>
</dbReference>
<reference evidence="2 3" key="1">
    <citation type="submission" date="2024-02" db="EMBL/GenBank/DDBJ databases">
        <title>New especies of Spiribacter isolated from saline water.</title>
        <authorList>
            <person name="Leon M.J."/>
            <person name="De La Haba R."/>
            <person name="Sanchez-Porro C."/>
            <person name="Ventosa A."/>
        </authorList>
    </citation>
    <scope>NUCLEOTIDE SEQUENCE [LARGE SCALE GENOMIC DNA]</scope>
    <source>
        <strain evidence="3">ag22IC4-189</strain>
    </source>
</reference>
<dbReference type="EMBL" id="JBAKFF010000001">
    <property type="protein sequence ID" value="MEX0430141.1"/>
    <property type="molecule type" value="Genomic_DNA"/>
</dbReference>
<dbReference type="GO" id="GO:0032259">
    <property type="term" value="P:methylation"/>
    <property type="evidence" value="ECO:0007669"/>
    <property type="project" value="UniProtKB-KW"/>
</dbReference>
<protein>
    <submittedName>
        <fullName evidence="2">Class I SAM-dependent methyltransferase</fullName>
        <ecNumber evidence="2">2.1.-.-</ecNumber>
    </submittedName>
</protein>
<organism evidence="2 3">
    <name type="scientific">Spiribacter insolitus</name>
    <dbReference type="NCBI Taxonomy" id="3122417"/>
    <lineage>
        <taxon>Bacteria</taxon>
        <taxon>Pseudomonadati</taxon>
        <taxon>Pseudomonadota</taxon>
        <taxon>Gammaproteobacteria</taxon>
        <taxon>Chromatiales</taxon>
        <taxon>Ectothiorhodospiraceae</taxon>
        <taxon>Spiribacter</taxon>
    </lineage>
</organism>
<name>A0ABV3T4M2_9GAMM</name>
<keyword evidence="2" id="KW-0489">Methyltransferase</keyword>
<sequence>MPEQFAADWLALREPADHAARPDLLTQRLGEGLPVARPLRIADLGAGAGSNLRYLAPRLPQPQQWWLIDHDRELLTRASATATAQPPSGAPDDLTITAHAADLAEFPSCLPAAVDLITASALLDLVTEDWIERLADYCTAHGLPALLALSFDGRMALSPALPDDALVKNAVLEHQRSEKDMGRALGPDAAATVDAAFTRRGATVIRHRSDWHLTPAQAPLQRLLLQGWHEAAMARRPAEAGRLDAWLAARMADIDHSHIRVGHQDVLSLPCRG</sequence>
<dbReference type="EC" id="2.1.-.-" evidence="2"/>
<dbReference type="Pfam" id="PF13649">
    <property type="entry name" value="Methyltransf_25"/>
    <property type="match status" value="1"/>
</dbReference>
<accession>A0ABV3T4M2</accession>
<feature type="domain" description="Methyltransferase" evidence="1">
    <location>
        <begin position="41"/>
        <end position="135"/>
    </location>
</feature>
<gene>
    <name evidence="2" type="ORF">V6X30_01825</name>
</gene>
<keyword evidence="3" id="KW-1185">Reference proteome</keyword>
<evidence type="ECO:0000313" key="2">
    <source>
        <dbReference type="EMBL" id="MEX0430141.1"/>
    </source>
</evidence>
<proteinExistence type="predicted"/>
<comment type="caution">
    <text evidence="2">The sequence shown here is derived from an EMBL/GenBank/DDBJ whole genome shotgun (WGS) entry which is preliminary data.</text>
</comment>
<dbReference type="GO" id="GO:0008168">
    <property type="term" value="F:methyltransferase activity"/>
    <property type="evidence" value="ECO:0007669"/>
    <property type="project" value="UniProtKB-KW"/>
</dbReference>
<keyword evidence="2" id="KW-0808">Transferase</keyword>
<dbReference type="Proteomes" id="UP001556637">
    <property type="component" value="Unassembled WGS sequence"/>
</dbReference>